<evidence type="ECO:0000259" key="7">
    <source>
        <dbReference type="PROSITE" id="PS51987"/>
    </source>
</evidence>
<evidence type="ECO:0000256" key="6">
    <source>
        <dbReference type="RuleBase" id="RU000384"/>
    </source>
</evidence>
<feature type="domain" description="GS catalytic" evidence="7">
    <location>
        <begin position="108"/>
        <end position="448"/>
    </location>
</feature>
<gene>
    <name evidence="8" type="primary">glnT</name>
    <name evidence="8" type="ORF">ACFPZ3_28965</name>
</gene>
<keyword evidence="4" id="KW-0460">Magnesium</keyword>
<dbReference type="GO" id="GO:0004356">
    <property type="term" value="F:glutamine synthetase activity"/>
    <property type="evidence" value="ECO:0007669"/>
    <property type="project" value="UniProtKB-EC"/>
</dbReference>
<evidence type="ECO:0000256" key="3">
    <source>
        <dbReference type="ARBA" id="ARBA00022598"/>
    </source>
</evidence>
<keyword evidence="9" id="KW-1185">Reference proteome</keyword>
<dbReference type="PROSITE" id="PS51987">
    <property type="entry name" value="GS_CATALYTIC"/>
    <property type="match status" value="1"/>
</dbReference>
<dbReference type="Gene3D" id="3.30.590.10">
    <property type="entry name" value="Glutamine synthetase/guanido kinase, catalytic domain"/>
    <property type="match status" value="1"/>
</dbReference>
<dbReference type="SUPFAM" id="SSF55931">
    <property type="entry name" value="Glutamine synthetase/guanido kinase"/>
    <property type="match status" value="1"/>
</dbReference>
<dbReference type="InterPro" id="IPR008146">
    <property type="entry name" value="Gln_synth_cat_dom"/>
</dbReference>
<dbReference type="Gene3D" id="3.10.20.70">
    <property type="entry name" value="Glutamine synthetase, N-terminal domain"/>
    <property type="match status" value="1"/>
</dbReference>
<name>A0ABW1CUC7_9ACTN</name>
<dbReference type="Pfam" id="PF00120">
    <property type="entry name" value="Gln-synt_C"/>
    <property type="match status" value="1"/>
</dbReference>
<dbReference type="NCBIfam" id="TIGR03105">
    <property type="entry name" value="gln_synth_III"/>
    <property type="match status" value="1"/>
</dbReference>
<evidence type="ECO:0000313" key="8">
    <source>
        <dbReference type="EMBL" id="MFC5827913.1"/>
    </source>
</evidence>
<dbReference type="InterPro" id="IPR017536">
    <property type="entry name" value="Glutamine_synthetase_typeIII"/>
</dbReference>
<evidence type="ECO:0000256" key="2">
    <source>
        <dbReference type="ARBA" id="ARBA00009897"/>
    </source>
</evidence>
<dbReference type="RefSeq" id="WP_379517413.1">
    <property type="nucleotide sequence ID" value="NZ_JBHSPA010000031.1"/>
</dbReference>
<proteinExistence type="inferred from homology"/>
<dbReference type="Proteomes" id="UP001596058">
    <property type="component" value="Unassembled WGS sequence"/>
</dbReference>
<protein>
    <submittedName>
        <fullName evidence="8">Type III glutamate--ammonia ligase</fullName>
        <ecNumber evidence="8">6.3.1.2</ecNumber>
    </submittedName>
</protein>
<dbReference type="EC" id="6.3.1.2" evidence="8"/>
<dbReference type="InterPro" id="IPR027303">
    <property type="entry name" value="Gln_synth_gly_rich_site"/>
</dbReference>
<organism evidence="8 9">
    <name type="scientific">Nonomuraea insulae</name>
    <dbReference type="NCBI Taxonomy" id="1616787"/>
    <lineage>
        <taxon>Bacteria</taxon>
        <taxon>Bacillati</taxon>
        <taxon>Actinomycetota</taxon>
        <taxon>Actinomycetes</taxon>
        <taxon>Streptosporangiales</taxon>
        <taxon>Streptosporangiaceae</taxon>
        <taxon>Nonomuraea</taxon>
    </lineage>
</organism>
<evidence type="ECO:0000256" key="1">
    <source>
        <dbReference type="ARBA" id="ARBA00001946"/>
    </source>
</evidence>
<comment type="caution">
    <text evidence="8">The sequence shown here is derived from an EMBL/GenBank/DDBJ whole genome shotgun (WGS) entry which is preliminary data.</text>
</comment>
<reference evidence="9" key="1">
    <citation type="journal article" date="2019" name="Int. J. Syst. Evol. Microbiol.">
        <title>The Global Catalogue of Microorganisms (GCM) 10K type strain sequencing project: providing services to taxonomists for standard genome sequencing and annotation.</title>
        <authorList>
            <consortium name="The Broad Institute Genomics Platform"/>
            <consortium name="The Broad Institute Genome Sequencing Center for Infectious Disease"/>
            <person name="Wu L."/>
            <person name="Ma J."/>
        </authorList>
    </citation>
    <scope>NUCLEOTIDE SEQUENCE [LARGE SCALE GENOMIC DNA]</scope>
    <source>
        <strain evidence="9">CCUG 53903</strain>
    </source>
</reference>
<dbReference type="SMART" id="SM01230">
    <property type="entry name" value="Gln-synt_C"/>
    <property type="match status" value="1"/>
</dbReference>
<dbReference type="InterPro" id="IPR014746">
    <property type="entry name" value="Gln_synth/guanido_kin_cat_dom"/>
</dbReference>
<sequence>MSYSPPSDAEELAAAIARDRVEFLLVMFVNLYGKPCAKLVPANTVGTLMREGIGFAGHAADGLGQSPADPDVVAVPDPCSYMPAPWQEGLAVVQCDLEVEGEPWPYAPRVMLKRQLDRLSARGMVFKAGAEPEYFLLERDEAGVLKVADPLDDAGSPCYDARAASRNFAHLAAVSRAMNRLGWENYSNDHEDANGQFEHNFGYADALTTADRVIFLRYMVHMLATREGKIATFMPKPFGHLTGNGLHLHLSLWGEDGEELFDGQDAHGLGLSALGRAFVAGLLEHAPGLMALTCPTVNSYKRLGAGSATASGSSWAPGYATYGGNNRTQLLRVPAPGRVEARCVDGAANPYLALTGLLAAGLDGIDRNLDPGPPNTHDLEHHSGGRPLPGTLVHAVAELSEDAVLRAALGKVPGGEYCDYYARVKQEEFAEYHSQITDWELRHYLLAC</sequence>
<dbReference type="PROSITE" id="PS00181">
    <property type="entry name" value="GLNA_ATP"/>
    <property type="match status" value="1"/>
</dbReference>
<comment type="similarity">
    <text evidence="2 5 6">Belongs to the glutamine synthetase family.</text>
</comment>
<evidence type="ECO:0000256" key="5">
    <source>
        <dbReference type="PROSITE-ProRule" id="PRU01331"/>
    </source>
</evidence>
<evidence type="ECO:0000256" key="4">
    <source>
        <dbReference type="ARBA" id="ARBA00022842"/>
    </source>
</evidence>
<dbReference type="PANTHER" id="PTHR43785">
    <property type="entry name" value="GAMMA-GLUTAMYLPUTRESCINE SYNTHETASE"/>
    <property type="match status" value="1"/>
</dbReference>
<keyword evidence="3 8" id="KW-0436">Ligase</keyword>
<dbReference type="SUPFAM" id="SSF54368">
    <property type="entry name" value="Glutamine synthetase, N-terminal domain"/>
    <property type="match status" value="1"/>
</dbReference>
<dbReference type="PANTHER" id="PTHR43785:SF12">
    <property type="entry name" value="TYPE-1 GLUTAMINE SYNTHETASE 2"/>
    <property type="match status" value="1"/>
</dbReference>
<dbReference type="InterPro" id="IPR036651">
    <property type="entry name" value="Gln_synt_N_sf"/>
</dbReference>
<evidence type="ECO:0000313" key="9">
    <source>
        <dbReference type="Proteomes" id="UP001596058"/>
    </source>
</evidence>
<accession>A0ABW1CUC7</accession>
<dbReference type="EMBL" id="JBHSPA010000031">
    <property type="protein sequence ID" value="MFC5827913.1"/>
    <property type="molecule type" value="Genomic_DNA"/>
</dbReference>
<comment type="cofactor">
    <cofactor evidence="1">
        <name>Mg(2+)</name>
        <dbReference type="ChEBI" id="CHEBI:18420"/>
    </cofactor>
</comment>